<sequence length="277" mass="31898">MNKPKIFISYAHSDEEYKVNIEKQLSTLKRNNEIELWNDRMINAGKEWDKEIKKELLEADIILLLISADFLASDYCNDIEVRIALEKHELKQAIIIPIIIRACDWNAAPFGKIQALPKNAKPIKNWPDVDEAYLDVIRGIRNILFHKTQIEISSTHILHEFPTYPMVDAVDVPKNIIDNISKTIPINEAETWINEANRFRKKADPDDPKTTIIELHTLQSVYQLSSSDYWAKVIGQARLHGPRMLAALLLTVPDSGFTTSAKEDKDELLQRLKQYNL</sequence>
<dbReference type="SMART" id="SM00255">
    <property type="entry name" value="TIR"/>
    <property type="match status" value="1"/>
</dbReference>
<accession>A0A7K1SJL1</accession>
<dbReference type="GO" id="GO:0007165">
    <property type="term" value="P:signal transduction"/>
    <property type="evidence" value="ECO:0007669"/>
    <property type="project" value="InterPro"/>
</dbReference>
<protein>
    <submittedName>
        <fullName evidence="2">TIR domain-containing protein</fullName>
    </submittedName>
</protein>
<dbReference type="SUPFAM" id="SSF52200">
    <property type="entry name" value="Toll/Interleukin receptor TIR domain"/>
    <property type="match status" value="1"/>
</dbReference>
<evidence type="ECO:0000313" key="3">
    <source>
        <dbReference type="Proteomes" id="UP000436006"/>
    </source>
</evidence>
<organism evidence="2 3">
    <name type="scientific">Spirosoma arboris</name>
    <dbReference type="NCBI Taxonomy" id="2682092"/>
    <lineage>
        <taxon>Bacteria</taxon>
        <taxon>Pseudomonadati</taxon>
        <taxon>Bacteroidota</taxon>
        <taxon>Cytophagia</taxon>
        <taxon>Cytophagales</taxon>
        <taxon>Cytophagaceae</taxon>
        <taxon>Spirosoma</taxon>
    </lineage>
</organism>
<feature type="domain" description="TIR" evidence="1">
    <location>
        <begin position="2"/>
        <end position="144"/>
    </location>
</feature>
<proteinExistence type="predicted"/>
<gene>
    <name evidence="2" type="ORF">GO755_28445</name>
</gene>
<keyword evidence="3" id="KW-1185">Reference proteome</keyword>
<dbReference type="InterPro" id="IPR035897">
    <property type="entry name" value="Toll_tir_struct_dom_sf"/>
</dbReference>
<dbReference type="Proteomes" id="UP000436006">
    <property type="component" value="Unassembled WGS sequence"/>
</dbReference>
<name>A0A7K1SJL1_9BACT</name>
<dbReference type="Pfam" id="PF13676">
    <property type="entry name" value="TIR_2"/>
    <property type="match status" value="1"/>
</dbReference>
<dbReference type="InterPro" id="IPR000157">
    <property type="entry name" value="TIR_dom"/>
</dbReference>
<dbReference type="AlphaFoldDB" id="A0A7K1SJL1"/>
<dbReference type="Gene3D" id="3.40.50.10140">
    <property type="entry name" value="Toll/interleukin-1 receptor homology (TIR) domain"/>
    <property type="match status" value="1"/>
</dbReference>
<evidence type="ECO:0000313" key="2">
    <source>
        <dbReference type="EMBL" id="MVM33997.1"/>
    </source>
</evidence>
<dbReference type="EMBL" id="WPIN01000013">
    <property type="protein sequence ID" value="MVM33997.1"/>
    <property type="molecule type" value="Genomic_DNA"/>
</dbReference>
<comment type="caution">
    <text evidence="2">The sequence shown here is derived from an EMBL/GenBank/DDBJ whole genome shotgun (WGS) entry which is preliminary data.</text>
</comment>
<dbReference type="RefSeq" id="WP_157588705.1">
    <property type="nucleotide sequence ID" value="NZ_WPIN01000013.1"/>
</dbReference>
<dbReference type="PROSITE" id="PS50104">
    <property type="entry name" value="TIR"/>
    <property type="match status" value="1"/>
</dbReference>
<evidence type="ECO:0000259" key="1">
    <source>
        <dbReference type="PROSITE" id="PS50104"/>
    </source>
</evidence>
<reference evidence="2 3" key="1">
    <citation type="submission" date="2019-12" db="EMBL/GenBank/DDBJ databases">
        <title>Spirosoma sp. HMF4905 genome sequencing and assembly.</title>
        <authorList>
            <person name="Kang H."/>
            <person name="Cha I."/>
            <person name="Kim H."/>
            <person name="Joh K."/>
        </authorList>
    </citation>
    <scope>NUCLEOTIDE SEQUENCE [LARGE SCALE GENOMIC DNA]</scope>
    <source>
        <strain evidence="2 3">HMF4905</strain>
    </source>
</reference>